<dbReference type="EMBL" id="CP159253">
    <property type="protein sequence ID" value="XCG46688.1"/>
    <property type="molecule type" value="Genomic_DNA"/>
</dbReference>
<organism evidence="1">
    <name type="scientific">Mesorhizobium sp. WSM2240</name>
    <dbReference type="NCBI Taxonomy" id="3228851"/>
    <lineage>
        <taxon>Bacteria</taxon>
        <taxon>Pseudomonadati</taxon>
        <taxon>Pseudomonadota</taxon>
        <taxon>Alphaproteobacteria</taxon>
        <taxon>Hyphomicrobiales</taxon>
        <taxon>Phyllobacteriaceae</taxon>
        <taxon>Mesorhizobium</taxon>
    </lineage>
</organism>
<proteinExistence type="predicted"/>
<dbReference type="RefSeq" id="WP_353645774.1">
    <property type="nucleotide sequence ID" value="NZ_CP159253.1"/>
</dbReference>
<dbReference type="SUPFAM" id="SSF102712">
    <property type="entry name" value="JAB1/MPN domain"/>
    <property type="match status" value="1"/>
</dbReference>
<protein>
    <recommendedName>
        <fullName evidence="2">JAB domain-containing protein</fullName>
    </recommendedName>
</protein>
<reference evidence="1" key="1">
    <citation type="submission" date="2024-06" db="EMBL/GenBank/DDBJ databases">
        <title>Mesorhizobium karijinii sp. nov., a symbiont of the iconic Swainsona formosa from arid Australia.</title>
        <authorList>
            <person name="Hill Y.J."/>
            <person name="Watkin E.L.J."/>
            <person name="O'Hara G.W."/>
            <person name="Terpolilli J."/>
            <person name="Tye M.L."/>
            <person name="Kohlmeier M.G."/>
        </authorList>
    </citation>
    <scope>NUCLEOTIDE SEQUENCE</scope>
    <source>
        <strain evidence="1">WSM2240</strain>
    </source>
</reference>
<dbReference type="AlphaFoldDB" id="A0AAU8CIJ4"/>
<evidence type="ECO:0000313" key="1">
    <source>
        <dbReference type="EMBL" id="XCG46688.1"/>
    </source>
</evidence>
<evidence type="ECO:0008006" key="2">
    <source>
        <dbReference type="Google" id="ProtNLM"/>
    </source>
</evidence>
<gene>
    <name evidence="1" type="ORF">ABVK50_15315</name>
</gene>
<name>A0AAU8CIJ4_9HYPH</name>
<accession>A0AAU8CIJ4</accession>
<sequence length="115" mass="12910">MNFEQLIPDLKAKRTDGAERVGFVLPNGEIVEVENICVEANEGFEVSGADLIKYQDAVASWHTHPNAKSTLSNNDWYGFRNYPQWTHLIIGTDGVTSYKVGKGRVLVDKQWIDEG</sequence>